<feature type="region of interest" description="Disordered" evidence="4">
    <location>
        <begin position="481"/>
        <end position="520"/>
    </location>
</feature>
<evidence type="ECO:0000256" key="3">
    <source>
        <dbReference type="PROSITE-ProRule" id="PRU10141"/>
    </source>
</evidence>
<dbReference type="STRING" id="1884261.A0A5C3Q8F3"/>
<dbReference type="CDD" id="cd05117">
    <property type="entry name" value="STKc_CAMK"/>
    <property type="match status" value="1"/>
</dbReference>
<organism evidence="6 7">
    <name type="scientific">Pterulicium gracile</name>
    <dbReference type="NCBI Taxonomy" id="1884261"/>
    <lineage>
        <taxon>Eukaryota</taxon>
        <taxon>Fungi</taxon>
        <taxon>Dikarya</taxon>
        <taxon>Basidiomycota</taxon>
        <taxon>Agaricomycotina</taxon>
        <taxon>Agaricomycetes</taxon>
        <taxon>Agaricomycetidae</taxon>
        <taxon>Agaricales</taxon>
        <taxon>Pleurotineae</taxon>
        <taxon>Pterulaceae</taxon>
        <taxon>Pterulicium</taxon>
    </lineage>
</organism>
<feature type="compositionally biased region" description="Pro residues" evidence="4">
    <location>
        <begin position="153"/>
        <end position="205"/>
    </location>
</feature>
<feature type="region of interest" description="Disordered" evidence="4">
    <location>
        <begin position="153"/>
        <end position="211"/>
    </location>
</feature>
<dbReference type="GO" id="GO:0005524">
    <property type="term" value="F:ATP binding"/>
    <property type="evidence" value="ECO:0007669"/>
    <property type="project" value="UniProtKB-UniRule"/>
</dbReference>
<evidence type="ECO:0000256" key="1">
    <source>
        <dbReference type="ARBA" id="ARBA00022741"/>
    </source>
</evidence>
<dbReference type="InterPro" id="IPR000719">
    <property type="entry name" value="Prot_kinase_dom"/>
</dbReference>
<evidence type="ECO:0000259" key="5">
    <source>
        <dbReference type="PROSITE" id="PS50011"/>
    </source>
</evidence>
<feature type="domain" description="Protein kinase" evidence="5">
    <location>
        <begin position="16"/>
        <end position="343"/>
    </location>
</feature>
<keyword evidence="6" id="KW-0418">Kinase</keyword>
<feature type="compositionally biased region" description="Polar residues" evidence="4">
    <location>
        <begin position="493"/>
        <end position="514"/>
    </location>
</feature>
<evidence type="ECO:0000313" key="7">
    <source>
        <dbReference type="Proteomes" id="UP000305067"/>
    </source>
</evidence>
<keyword evidence="2 3" id="KW-0067">ATP-binding</keyword>
<dbReference type="Pfam" id="PF00069">
    <property type="entry name" value="Pkinase"/>
    <property type="match status" value="2"/>
</dbReference>
<dbReference type="Proteomes" id="UP000305067">
    <property type="component" value="Unassembled WGS sequence"/>
</dbReference>
<dbReference type="SUPFAM" id="SSF56112">
    <property type="entry name" value="Protein kinase-like (PK-like)"/>
    <property type="match status" value="2"/>
</dbReference>
<accession>A0A5C3Q8F3</accession>
<name>A0A5C3Q8F3_9AGAR</name>
<gene>
    <name evidence="6" type="ORF">BDV98DRAFT_596759</name>
</gene>
<evidence type="ECO:0000256" key="2">
    <source>
        <dbReference type="ARBA" id="ARBA00022840"/>
    </source>
</evidence>
<dbReference type="SMART" id="SM00220">
    <property type="entry name" value="S_TKc"/>
    <property type="match status" value="1"/>
</dbReference>
<dbReference type="PROSITE" id="PS00107">
    <property type="entry name" value="PROTEIN_KINASE_ATP"/>
    <property type="match status" value="1"/>
</dbReference>
<dbReference type="EMBL" id="ML178848">
    <property type="protein sequence ID" value="TFK97339.1"/>
    <property type="molecule type" value="Genomic_DNA"/>
</dbReference>
<evidence type="ECO:0000256" key="4">
    <source>
        <dbReference type="SAM" id="MobiDB-lite"/>
    </source>
</evidence>
<dbReference type="OrthoDB" id="40902at2759"/>
<dbReference type="PANTHER" id="PTHR24347">
    <property type="entry name" value="SERINE/THREONINE-PROTEIN KINASE"/>
    <property type="match status" value="1"/>
</dbReference>
<dbReference type="Gene3D" id="3.30.200.20">
    <property type="entry name" value="Phosphorylase Kinase, domain 1"/>
    <property type="match status" value="1"/>
</dbReference>
<keyword evidence="1 3" id="KW-0547">Nucleotide-binding</keyword>
<feature type="binding site" evidence="3">
    <location>
        <position position="45"/>
    </location>
    <ligand>
        <name>ATP</name>
        <dbReference type="ChEBI" id="CHEBI:30616"/>
    </ligand>
</feature>
<feature type="region of interest" description="Disordered" evidence="4">
    <location>
        <begin position="598"/>
        <end position="621"/>
    </location>
</feature>
<feature type="compositionally biased region" description="Pro residues" evidence="4">
    <location>
        <begin position="382"/>
        <end position="405"/>
    </location>
</feature>
<dbReference type="FunFam" id="3.30.200.20:FF:000042">
    <property type="entry name" value="Aurora kinase A"/>
    <property type="match status" value="1"/>
</dbReference>
<dbReference type="PROSITE" id="PS50011">
    <property type="entry name" value="PROTEIN_KINASE_DOM"/>
    <property type="match status" value="1"/>
</dbReference>
<feature type="region of interest" description="Disordered" evidence="4">
    <location>
        <begin position="373"/>
        <end position="414"/>
    </location>
</feature>
<proteinExistence type="predicted"/>
<dbReference type="InterPro" id="IPR011009">
    <property type="entry name" value="Kinase-like_dom_sf"/>
</dbReference>
<keyword evidence="6" id="KW-0808">Transferase</keyword>
<keyword evidence="7" id="KW-1185">Reference proteome</keyword>
<dbReference type="Gene3D" id="1.10.510.10">
    <property type="entry name" value="Transferase(Phosphotransferase) domain 1"/>
    <property type="match status" value="1"/>
</dbReference>
<dbReference type="AlphaFoldDB" id="A0A5C3Q8F3"/>
<sequence length="621" mass="66788">MPHHAAVPQEPMTCQYQTGRVLGRGNFAVVKEAVHIKTGERFACKVISKKLMEGRENMVRTEISVLSKISSGHPNVVTLHDYFETTNNLYLCFDLCTGGQLVERICSRGKFHEPDAAILVKKICGAIKYIHDCGIVHRGKHYAHTYIHAPSLHSPPPPSLHSPPPPSLHSPPPPSLHSPPPPSLHSPPPPSPPPPSPPPPLPPPDLKPENLLFNTANDDAEVMIADFGLSRVVEEDKLHAIIEICGTPGYIAPEVYLRSGHGPAVDIWSLGIIVFYLLSGYIPINRATTKQELYDNSMGDYSFEPVKYWANVSEAAKDFITRCLIVDPEKRPGAKELLEHPWLVEPNKHFVPDPESDLGLPADLLPQVRSGSTLRESYHPPSILPPPHSPSHPLPTPPHIPPHSVPNPHAHVPTVKKQRKLSLASGAHSFVEAAFKQDAVAVTTVLETFIEEAETEDPLRSEIAYHHCRRPVTGSGSAITVPWPDNIIPKMNRQASSPSETETVAPTSPGNAPNPSRDASMGVGVASMSTSTGGDDVGLRGGAVGVGGGAVVAQSVGANTENAAETGGANTDDVGMATEDTNMSDSVLGADFLRDVDAGSRGTKRKAMDLDGAEYTQKHTQ</sequence>
<evidence type="ECO:0000313" key="6">
    <source>
        <dbReference type="EMBL" id="TFK97339.1"/>
    </source>
</evidence>
<reference evidence="6 7" key="1">
    <citation type="journal article" date="2019" name="Nat. Ecol. Evol.">
        <title>Megaphylogeny resolves global patterns of mushroom evolution.</title>
        <authorList>
            <person name="Varga T."/>
            <person name="Krizsan K."/>
            <person name="Foldi C."/>
            <person name="Dima B."/>
            <person name="Sanchez-Garcia M."/>
            <person name="Sanchez-Ramirez S."/>
            <person name="Szollosi G.J."/>
            <person name="Szarkandi J.G."/>
            <person name="Papp V."/>
            <person name="Albert L."/>
            <person name="Andreopoulos W."/>
            <person name="Angelini C."/>
            <person name="Antonin V."/>
            <person name="Barry K.W."/>
            <person name="Bougher N.L."/>
            <person name="Buchanan P."/>
            <person name="Buyck B."/>
            <person name="Bense V."/>
            <person name="Catcheside P."/>
            <person name="Chovatia M."/>
            <person name="Cooper J."/>
            <person name="Damon W."/>
            <person name="Desjardin D."/>
            <person name="Finy P."/>
            <person name="Geml J."/>
            <person name="Haridas S."/>
            <person name="Hughes K."/>
            <person name="Justo A."/>
            <person name="Karasinski D."/>
            <person name="Kautmanova I."/>
            <person name="Kiss B."/>
            <person name="Kocsube S."/>
            <person name="Kotiranta H."/>
            <person name="LaButti K.M."/>
            <person name="Lechner B.E."/>
            <person name="Liimatainen K."/>
            <person name="Lipzen A."/>
            <person name="Lukacs Z."/>
            <person name="Mihaltcheva S."/>
            <person name="Morgado L.N."/>
            <person name="Niskanen T."/>
            <person name="Noordeloos M.E."/>
            <person name="Ohm R.A."/>
            <person name="Ortiz-Santana B."/>
            <person name="Ovrebo C."/>
            <person name="Racz N."/>
            <person name="Riley R."/>
            <person name="Savchenko A."/>
            <person name="Shiryaev A."/>
            <person name="Soop K."/>
            <person name="Spirin V."/>
            <person name="Szebenyi C."/>
            <person name="Tomsovsky M."/>
            <person name="Tulloss R.E."/>
            <person name="Uehling J."/>
            <person name="Grigoriev I.V."/>
            <person name="Vagvolgyi C."/>
            <person name="Papp T."/>
            <person name="Martin F.M."/>
            <person name="Miettinen O."/>
            <person name="Hibbett D.S."/>
            <person name="Nagy L.G."/>
        </authorList>
    </citation>
    <scope>NUCLEOTIDE SEQUENCE [LARGE SCALE GENOMIC DNA]</scope>
    <source>
        <strain evidence="6 7">CBS 309.79</strain>
    </source>
</reference>
<dbReference type="InterPro" id="IPR017441">
    <property type="entry name" value="Protein_kinase_ATP_BS"/>
</dbReference>
<protein>
    <submittedName>
        <fullName evidence="6">Kinase-like domain-containing protein</fullName>
    </submittedName>
</protein>
<dbReference type="GO" id="GO:0004672">
    <property type="term" value="F:protein kinase activity"/>
    <property type="evidence" value="ECO:0007669"/>
    <property type="project" value="InterPro"/>
</dbReference>